<dbReference type="AlphaFoldDB" id="A0A7W8DKZ8"/>
<feature type="transmembrane region" description="Helical" evidence="1">
    <location>
        <begin position="47"/>
        <end position="70"/>
    </location>
</feature>
<evidence type="ECO:0000259" key="2">
    <source>
        <dbReference type="PROSITE" id="PS50234"/>
    </source>
</evidence>
<gene>
    <name evidence="3" type="ORF">HNQ65_003133</name>
</gene>
<dbReference type="RefSeq" id="WP_184340468.1">
    <property type="nucleotide sequence ID" value="NZ_JACHIG010000006.1"/>
</dbReference>
<keyword evidence="1" id="KW-0812">Transmembrane</keyword>
<keyword evidence="4" id="KW-1185">Reference proteome</keyword>
<dbReference type="EMBL" id="JACHIG010000006">
    <property type="protein sequence ID" value="MBB5033545.1"/>
    <property type="molecule type" value="Genomic_DNA"/>
</dbReference>
<keyword evidence="1" id="KW-1133">Transmembrane helix</keyword>
<feature type="transmembrane region" description="Helical" evidence="1">
    <location>
        <begin position="15"/>
        <end position="35"/>
    </location>
</feature>
<dbReference type="CDD" id="cd00198">
    <property type="entry name" value="vWFA"/>
    <property type="match status" value="1"/>
</dbReference>
<feature type="domain" description="VWFA" evidence="2">
    <location>
        <begin position="81"/>
        <end position="266"/>
    </location>
</feature>
<keyword evidence="1" id="KW-0472">Membrane</keyword>
<dbReference type="PANTHER" id="PTHR37947:SF1">
    <property type="entry name" value="BLL2462 PROTEIN"/>
    <property type="match status" value="1"/>
</dbReference>
<dbReference type="Gene3D" id="3.40.50.880">
    <property type="match status" value="1"/>
</dbReference>
<dbReference type="SUPFAM" id="SSF52317">
    <property type="entry name" value="Class I glutamine amidotransferase-like"/>
    <property type="match status" value="1"/>
</dbReference>
<organism evidence="3 4">
    <name type="scientific">Prosthecobacter vanneervenii</name>
    <dbReference type="NCBI Taxonomy" id="48466"/>
    <lineage>
        <taxon>Bacteria</taxon>
        <taxon>Pseudomonadati</taxon>
        <taxon>Verrucomicrobiota</taxon>
        <taxon>Verrucomicrobiia</taxon>
        <taxon>Verrucomicrobiales</taxon>
        <taxon>Verrucomicrobiaceae</taxon>
        <taxon>Prosthecobacter</taxon>
    </lineage>
</organism>
<dbReference type="PROSITE" id="PS50234">
    <property type="entry name" value="VWFA"/>
    <property type="match status" value="1"/>
</dbReference>
<name>A0A7W8DKZ8_9BACT</name>
<dbReference type="InterPro" id="IPR029062">
    <property type="entry name" value="Class_I_gatase-like"/>
</dbReference>
<accession>A0A7W8DKZ8</accession>
<dbReference type="Pfam" id="PF00092">
    <property type="entry name" value="VWA"/>
    <property type="match status" value="1"/>
</dbReference>
<dbReference type="Proteomes" id="UP000590740">
    <property type="component" value="Unassembled WGS sequence"/>
</dbReference>
<dbReference type="SUPFAM" id="SSF53300">
    <property type="entry name" value="vWA-like"/>
    <property type="match status" value="1"/>
</dbReference>
<comment type="caution">
    <text evidence="3">The sequence shown here is derived from an EMBL/GenBank/DDBJ whole genome shotgun (WGS) entry which is preliminary data.</text>
</comment>
<proteinExistence type="predicted"/>
<sequence>MTPLTETTLRFTGGYAPLPVILLAFGLAGLMWFLYRRELKYVGSRAAQVPAVLRSVAVFILVLALAGPMLRSVTTLRQLGHVVIAVDSSASMQLTDEAPGAPAGSSKPRFQRAEDLLLKGTTPLLKKLAETQDVELVALRGMNTQRLWWYRQAGKDTSGDMPSTFELPATAPITNLDQALRAALGPASAGTALVVLTDGQHNSAGSPEEFSSTLKTSGTPVFTIGFGTEVPPADLSLLAVNAPESVFSKENFQGHLTVNDSMPAGVPASVRIESQGKVLWKKEFTTSGKGEKGFDFIFPVAELPPPAPGQRDKTLRSVNIQVAASGDRAALEKTRSNNARELSIHLLEKKRKALIIDGRPRWEFRYIHNHFDRDERWQTTLIFDDMSDNAAAGNLQKNFPKTKDDLLSYDLVILGDVSLGRFKPEQLEWLVEFVEKRGGGLIMIDGQRGKLHEWASGKTAPLVPVRFGAAAKKQTPASIELTADGQRFDALRLSDSPSANATLWPTLSKVNWHSNVEPLPAAITLAKAQQPAIVFRQVGAGAVLYLGTDELWRWRFQVADLYHQRLWMQLGAWIAAPPFQIDQKKLSVGTDRLRYSPGETSEIRVRVRNDKGETLTNAQPRAYLLHDGEEVATLQLEADPTHVGIYRAVTPPLRAGTYEISVAESPSAPRSEARLSLHVSDAGNPEWATLTMNRPLLETMATNSGGRFLREEQAATDLPGLLQTIDRKQTITKETNLWSSWWWFGAAILLLTAEWLMRKRLKLV</sequence>
<dbReference type="InterPro" id="IPR002035">
    <property type="entry name" value="VWF_A"/>
</dbReference>
<dbReference type="PANTHER" id="PTHR37947">
    <property type="entry name" value="BLL2462 PROTEIN"/>
    <property type="match status" value="1"/>
</dbReference>
<reference evidence="3 4" key="1">
    <citation type="submission" date="2020-08" db="EMBL/GenBank/DDBJ databases">
        <title>Genomic Encyclopedia of Type Strains, Phase IV (KMG-IV): sequencing the most valuable type-strain genomes for metagenomic binning, comparative biology and taxonomic classification.</title>
        <authorList>
            <person name="Goeker M."/>
        </authorList>
    </citation>
    <scope>NUCLEOTIDE SEQUENCE [LARGE SCALE GENOMIC DNA]</scope>
    <source>
        <strain evidence="3 4">DSM 12252</strain>
    </source>
</reference>
<evidence type="ECO:0000313" key="3">
    <source>
        <dbReference type="EMBL" id="MBB5033545.1"/>
    </source>
</evidence>
<evidence type="ECO:0000256" key="1">
    <source>
        <dbReference type="SAM" id="Phobius"/>
    </source>
</evidence>
<evidence type="ECO:0000313" key="4">
    <source>
        <dbReference type="Proteomes" id="UP000590740"/>
    </source>
</evidence>
<dbReference type="Gene3D" id="3.40.50.410">
    <property type="entry name" value="von Willebrand factor, type A domain"/>
    <property type="match status" value="1"/>
</dbReference>
<dbReference type="InterPro" id="IPR036465">
    <property type="entry name" value="vWFA_dom_sf"/>
</dbReference>
<protein>
    <recommendedName>
        <fullName evidence="2">VWFA domain-containing protein</fullName>
    </recommendedName>
</protein>